<evidence type="ECO:0000256" key="1">
    <source>
        <dbReference type="SAM" id="MobiDB-lite"/>
    </source>
</evidence>
<name>A0A1D6LNP6_MAIZE</name>
<reference evidence="3" key="3">
    <citation type="submission" date="2019-07" db="EMBL/GenBank/DDBJ databases">
        <authorList>
            <person name="Seetharam A."/>
            <person name="Woodhouse M."/>
            <person name="Cannon E."/>
        </authorList>
    </citation>
    <scope>NUCLEOTIDE SEQUENCE [LARGE SCALE GENOMIC DNA]</scope>
    <source>
        <strain evidence="3">cv. B73</strain>
    </source>
</reference>
<gene>
    <name evidence="2" type="ORF">ZEAMMB73_Zm00001d036486</name>
</gene>
<dbReference type="Proteomes" id="UP000007305">
    <property type="component" value="Chromosome 6"/>
</dbReference>
<dbReference type="EnsemblPlants" id="Zm00001eb272990_T001">
    <property type="protein sequence ID" value="Zm00001eb272990_P001"/>
    <property type="gene ID" value="Zm00001eb272990"/>
</dbReference>
<reference evidence="3" key="4">
    <citation type="submission" date="2021-05" db="UniProtKB">
        <authorList>
            <consortium name="EnsemblPlants"/>
        </authorList>
    </citation>
    <scope>IDENTIFICATION</scope>
    <source>
        <strain evidence="3">cv. B73</strain>
    </source>
</reference>
<dbReference type="PANTHER" id="PTHR33130">
    <property type="entry name" value="PUTATIVE (DUF1639)-RELATED"/>
    <property type="match status" value="1"/>
</dbReference>
<accession>A0A1D6LNP6</accession>
<dbReference type="InterPro" id="IPR012438">
    <property type="entry name" value="DUF1639"/>
</dbReference>
<feature type="region of interest" description="Disordered" evidence="1">
    <location>
        <begin position="41"/>
        <end position="62"/>
    </location>
</feature>
<feature type="compositionally biased region" description="Polar residues" evidence="1">
    <location>
        <begin position="111"/>
        <end position="120"/>
    </location>
</feature>
<feature type="region of interest" description="Disordered" evidence="1">
    <location>
        <begin position="1"/>
        <end position="21"/>
    </location>
</feature>
<feature type="region of interest" description="Disordered" evidence="1">
    <location>
        <begin position="177"/>
        <end position="201"/>
    </location>
</feature>
<dbReference type="AlphaFoldDB" id="A0A1D6LNP6"/>
<proteinExistence type="predicted"/>
<dbReference type="PaxDb" id="4577-GRMZM5G890043_P01"/>
<dbReference type="STRING" id="4577.A0A1D6LNP6"/>
<dbReference type="eggNOG" id="ENOG502QYF3">
    <property type="taxonomic scope" value="Eukaryota"/>
</dbReference>
<evidence type="ECO:0000313" key="4">
    <source>
        <dbReference type="Proteomes" id="UP000007305"/>
    </source>
</evidence>
<protein>
    <submittedName>
        <fullName evidence="2">Mitochondrial transcription termination factor family protein</fullName>
    </submittedName>
</protein>
<feature type="region of interest" description="Disordered" evidence="1">
    <location>
        <begin position="107"/>
        <end position="145"/>
    </location>
</feature>
<evidence type="ECO:0000313" key="3">
    <source>
        <dbReference type="EnsemblPlants" id="Zm00001eb272990_P001"/>
    </source>
</evidence>
<dbReference type="Pfam" id="PF07797">
    <property type="entry name" value="DUF1639"/>
    <property type="match status" value="1"/>
</dbReference>
<reference evidence="4" key="1">
    <citation type="journal article" date="2009" name="Science">
        <title>The B73 maize genome: complexity, diversity, and dynamics.</title>
        <authorList>
            <person name="Schnable P.S."/>
            <person name="Ware D."/>
            <person name="Fulton R.S."/>
            <person name="Stein J.C."/>
            <person name="Wei F."/>
            <person name="Pasternak S."/>
            <person name="Liang C."/>
            <person name="Zhang J."/>
            <person name="Fulton L."/>
            <person name="Graves T.A."/>
            <person name="Minx P."/>
            <person name="Reily A.D."/>
            <person name="Courtney L."/>
            <person name="Kruchowski S.S."/>
            <person name="Tomlinson C."/>
            <person name="Strong C."/>
            <person name="Delehaunty K."/>
            <person name="Fronick C."/>
            <person name="Courtney B."/>
            <person name="Rock S.M."/>
            <person name="Belter E."/>
            <person name="Du F."/>
            <person name="Kim K."/>
            <person name="Abbott R.M."/>
            <person name="Cotton M."/>
            <person name="Levy A."/>
            <person name="Marchetto P."/>
            <person name="Ochoa K."/>
            <person name="Jackson S.M."/>
            <person name="Gillam B."/>
            <person name="Chen W."/>
            <person name="Yan L."/>
            <person name="Higginbotham J."/>
            <person name="Cardenas M."/>
            <person name="Waligorski J."/>
            <person name="Applebaum E."/>
            <person name="Phelps L."/>
            <person name="Falcone J."/>
            <person name="Kanchi K."/>
            <person name="Thane T."/>
            <person name="Scimone A."/>
            <person name="Thane N."/>
            <person name="Henke J."/>
            <person name="Wang T."/>
            <person name="Ruppert J."/>
            <person name="Shah N."/>
            <person name="Rotter K."/>
            <person name="Hodges J."/>
            <person name="Ingenthron E."/>
            <person name="Cordes M."/>
            <person name="Kohlberg S."/>
            <person name="Sgro J."/>
            <person name="Delgado B."/>
            <person name="Mead K."/>
            <person name="Chinwalla A."/>
            <person name="Leonard S."/>
            <person name="Crouse K."/>
            <person name="Collura K."/>
            <person name="Kudrna D."/>
            <person name="Currie J."/>
            <person name="He R."/>
            <person name="Angelova A."/>
            <person name="Rajasekar S."/>
            <person name="Mueller T."/>
            <person name="Lomeli R."/>
            <person name="Scara G."/>
            <person name="Ko A."/>
            <person name="Delaney K."/>
            <person name="Wissotski M."/>
            <person name="Lopez G."/>
            <person name="Campos D."/>
            <person name="Braidotti M."/>
            <person name="Ashley E."/>
            <person name="Golser W."/>
            <person name="Kim H."/>
            <person name="Lee S."/>
            <person name="Lin J."/>
            <person name="Dujmic Z."/>
            <person name="Kim W."/>
            <person name="Talag J."/>
            <person name="Zuccolo A."/>
            <person name="Fan C."/>
            <person name="Sebastian A."/>
            <person name="Kramer M."/>
            <person name="Spiegel L."/>
            <person name="Nascimento L."/>
            <person name="Zutavern T."/>
            <person name="Miller B."/>
            <person name="Ambroise C."/>
            <person name="Muller S."/>
            <person name="Spooner W."/>
            <person name="Narechania A."/>
            <person name="Ren L."/>
            <person name="Wei S."/>
            <person name="Kumari S."/>
            <person name="Faga B."/>
            <person name="Levy M.J."/>
            <person name="McMahan L."/>
            <person name="Van Buren P."/>
            <person name="Vaughn M.W."/>
            <person name="Ying K."/>
            <person name="Yeh C.-T."/>
            <person name="Emrich S.J."/>
            <person name="Jia Y."/>
            <person name="Kalyanaraman A."/>
            <person name="Hsia A.-P."/>
            <person name="Barbazuk W.B."/>
            <person name="Baucom R.S."/>
            <person name="Brutnell T.P."/>
            <person name="Carpita N.C."/>
            <person name="Chaparro C."/>
            <person name="Chia J.-M."/>
            <person name="Deragon J.-M."/>
            <person name="Estill J.C."/>
            <person name="Fu Y."/>
            <person name="Jeddeloh J.A."/>
            <person name="Han Y."/>
            <person name="Lee H."/>
            <person name="Li P."/>
            <person name="Lisch D.R."/>
            <person name="Liu S."/>
            <person name="Liu Z."/>
            <person name="Nagel D.H."/>
            <person name="McCann M.C."/>
            <person name="SanMiguel P."/>
            <person name="Myers A.M."/>
            <person name="Nettleton D."/>
            <person name="Nguyen J."/>
            <person name="Penning B.W."/>
            <person name="Ponnala L."/>
            <person name="Schneider K.L."/>
            <person name="Schwartz D.C."/>
            <person name="Sharma A."/>
            <person name="Soderlund C."/>
            <person name="Springer N.M."/>
            <person name="Sun Q."/>
            <person name="Wang H."/>
            <person name="Waterman M."/>
            <person name="Westerman R."/>
            <person name="Wolfgruber T.K."/>
            <person name="Yang L."/>
            <person name="Yu Y."/>
            <person name="Zhang L."/>
            <person name="Zhou S."/>
            <person name="Zhu Q."/>
            <person name="Bennetzen J.L."/>
            <person name="Dawe R.K."/>
            <person name="Jiang J."/>
            <person name="Jiang N."/>
            <person name="Presting G.G."/>
            <person name="Wessler S.R."/>
            <person name="Aluru S."/>
            <person name="Martienssen R.A."/>
            <person name="Clifton S.W."/>
            <person name="McCombie W.R."/>
            <person name="Wing R.A."/>
            <person name="Wilson R.K."/>
        </authorList>
    </citation>
    <scope>NUCLEOTIDE SEQUENCE [LARGE SCALE GENOMIC DNA]</scope>
    <source>
        <strain evidence="4">cv. B73</strain>
    </source>
</reference>
<evidence type="ECO:0000313" key="2">
    <source>
        <dbReference type="EMBL" id="AQK81159.1"/>
    </source>
</evidence>
<keyword evidence="4" id="KW-1185">Reference proteome</keyword>
<reference evidence="2" key="2">
    <citation type="submission" date="2015-12" db="EMBL/GenBank/DDBJ databases">
        <title>Update maize B73 reference genome by single molecule sequencing technologies.</title>
        <authorList>
            <consortium name="Maize Genome Sequencing Project"/>
            <person name="Ware D."/>
        </authorList>
    </citation>
    <scope>NUCLEOTIDE SEQUENCE</scope>
    <source>
        <tissue evidence="2">Seedling</tissue>
    </source>
</reference>
<dbReference type="Gramene" id="Zm00001eb272990_T001">
    <property type="protein sequence ID" value="Zm00001eb272990_P001"/>
    <property type="gene ID" value="Zm00001eb272990"/>
</dbReference>
<sequence>MVEIRQTYDADEAAEGAPVPTTEAKKLASFVARSKQEITENFSSIGGTSPPRRPKKRPGATTNQFFPALIDTSFLLLCRMLARQPALALHNVSGALVAKLTGNKNKCGGRSNVQQQNIQPGKSRRREWRALSAADQAQASTPDVDEECKRVLTPLGFSSEDAEKMLKKAFGWTQSPYWSEEREKEVPTTEAVAGVPGSCDP</sequence>
<organism evidence="2">
    <name type="scientific">Zea mays</name>
    <name type="common">Maize</name>
    <dbReference type="NCBI Taxonomy" id="4577"/>
    <lineage>
        <taxon>Eukaryota</taxon>
        <taxon>Viridiplantae</taxon>
        <taxon>Streptophyta</taxon>
        <taxon>Embryophyta</taxon>
        <taxon>Tracheophyta</taxon>
        <taxon>Spermatophyta</taxon>
        <taxon>Magnoliopsida</taxon>
        <taxon>Liliopsida</taxon>
        <taxon>Poales</taxon>
        <taxon>Poaceae</taxon>
        <taxon>PACMAD clade</taxon>
        <taxon>Panicoideae</taxon>
        <taxon>Andropogonodae</taxon>
        <taxon>Andropogoneae</taxon>
        <taxon>Tripsacinae</taxon>
        <taxon>Zea</taxon>
    </lineage>
</organism>
<dbReference type="PANTHER" id="PTHR33130:SF43">
    <property type="entry name" value="OS01G0688600 PROTEIN"/>
    <property type="match status" value="1"/>
</dbReference>
<dbReference type="EMBL" id="CM000782">
    <property type="protein sequence ID" value="AQK81159.1"/>
    <property type="molecule type" value="Genomic_DNA"/>
</dbReference>